<feature type="compositionally biased region" description="Basic residues" evidence="1">
    <location>
        <begin position="208"/>
        <end position="221"/>
    </location>
</feature>
<feature type="compositionally biased region" description="Basic residues" evidence="1">
    <location>
        <begin position="333"/>
        <end position="343"/>
    </location>
</feature>
<evidence type="ECO:0000313" key="3">
    <source>
        <dbReference type="Proteomes" id="UP000799302"/>
    </source>
</evidence>
<dbReference type="Proteomes" id="UP000799302">
    <property type="component" value="Unassembled WGS sequence"/>
</dbReference>
<organism evidence="2 3">
    <name type="scientific">Microthyrium microscopicum</name>
    <dbReference type="NCBI Taxonomy" id="703497"/>
    <lineage>
        <taxon>Eukaryota</taxon>
        <taxon>Fungi</taxon>
        <taxon>Dikarya</taxon>
        <taxon>Ascomycota</taxon>
        <taxon>Pezizomycotina</taxon>
        <taxon>Dothideomycetes</taxon>
        <taxon>Dothideomycetes incertae sedis</taxon>
        <taxon>Microthyriales</taxon>
        <taxon>Microthyriaceae</taxon>
        <taxon>Microthyrium</taxon>
    </lineage>
</organism>
<keyword evidence="3" id="KW-1185">Reference proteome</keyword>
<gene>
    <name evidence="2" type="ORF">BT63DRAFT_409533</name>
</gene>
<name>A0A6A6USY6_9PEZI</name>
<feature type="region of interest" description="Disordered" evidence="1">
    <location>
        <begin position="44"/>
        <end position="79"/>
    </location>
</feature>
<reference evidence="2" key="1">
    <citation type="journal article" date="2020" name="Stud. Mycol.">
        <title>101 Dothideomycetes genomes: a test case for predicting lifestyles and emergence of pathogens.</title>
        <authorList>
            <person name="Haridas S."/>
            <person name="Albert R."/>
            <person name="Binder M."/>
            <person name="Bloem J."/>
            <person name="Labutti K."/>
            <person name="Salamov A."/>
            <person name="Andreopoulos B."/>
            <person name="Baker S."/>
            <person name="Barry K."/>
            <person name="Bills G."/>
            <person name="Bluhm B."/>
            <person name="Cannon C."/>
            <person name="Castanera R."/>
            <person name="Culley D."/>
            <person name="Daum C."/>
            <person name="Ezra D."/>
            <person name="Gonzalez J."/>
            <person name="Henrissat B."/>
            <person name="Kuo A."/>
            <person name="Liang C."/>
            <person name="Lipzen A."/>
            <person name="Lutzoni F."/>
            <person name="Magnuson J."/>
            <person name="Mondo S."/>
            <person name="Nolan M."/>
            <person name="Ohm R."/>
            <person name="Pangilinan J."/>
            <person name="Park H.-J."/>
            <person name="Ramirez L."/>
            <person name="Alfaro M."/>
            <person name="Sun H."/>
            <person name="Tritt A."/>
            <person name="Yoshinaga Y."/>
            <person name="Zwiers L.-H."/>
            <person name="Turgeon B."/>
            <person name="Goodwin S."/>
            <person name="Spatafora J."/>
            <person name="Crous P."/>
            <person name="Grigoriev I."/>
        </authorList>
    </citation>
    <scope>NUCLEOTIDE SEQUENCE</scope>
    <source>
        <strain evidence="2">CBS 115976</strain>
    </source>
</reference>
<accession>A0A6A6USY6</accession>
<evidence type="ECO:0000256" key="1">
    <source>
        <dbReference type="SAM" id="MobiDB-lite"/>
    </source>
</evidence>
<feature type="region of interest" description="Disordered" evidence="1">
    <location>
        <begin position="92"/>
        <end position="376"/>
    </location>
</feature>
<feature type="compositionally biased region" description="Polar residues" evidence="1">
    <location>
        <begin position="357"/>
        <end position="367"/>
    </location>
</feature>
<protein>
    <submittedName>
        <fullName evidence="2">Uncharacterized protein</fullName>
    </submittedName>
</protein>
<sequence length="404" mass="45653">MSSTIIDLDLDYDSDMTDPFVEPPEIPSRDEAIRITPAFWGPDQWKKSRAAQARAQKRRKKMRQDLGPILKDGGLRRENGEICGSLRERKKDIFYGNGSRKEPLPSRTEAREMAKDRATRKRQRRMQGVLGSKTAQPFAAETRASNQPERTSRLDVDDEPMPDAAEVGALIDQEPTPTSNAEDEPMPDAPKLSAQASKVPTKNQNTKGNRRKGKQRKRKPKSMPADQEQMLNDVPLESHRTLHQEGTLASGLDEEPIQPEKDPLTSSRGQKRSRSDVDDESVPLIEYPGGSNPNKRLRFSTDDDEWQPSNTSPPTTSPPIISPIPSQPTPSNRRIRVPRRLKKLNSYGYEGDKSSSSRRNQFSTTPWDQEPRRALSHPEVFRSDLLDLQRTHITPRFGTQVPPT</sequence>
<evidence type="ECO:0000313" key="2">
    <source>
        <dbReference type="EMBL" id="KAF2675449.1"/>
    </source>
</evidence>
<feature type="compositionally biased region" description="Pro residues" evidence="1">
    <location>
        <begin position="315"/>
        <end position="328"/>
    </location>
</feature>
<dbReference type="AlphaFoldDB" id="A0A6A6USY6"/>
<proteinExistence type="predicted"/>
<feature type="compositionally biased region" description="Polar residues" evidence="1">
    <location>
        <begin position="194"/>
        <end position="206"/>
    </location>
</feature>
<feature type="compositionally biased region" description="Basic and acidic residues" evidence="1">
    <location>
        <begin position="92"/>
        <end position="117"/>
    </location>
</feature>
<dbReference type="EMBL" id="MU004230">
    <property type="protein sequence ID" value="KAF2675449.1"/>
    <property type="molecule type" value="Genomic_DNA"/>
</dbReference>